<evidence type="ECO:0000313" key="2">
    <source>
        <dbReference type="Proteomes" id="UP000198704"/>
    </source>
</evidence>
<evidence type="ECO:0000313" key="1">
    <source>
        <dbReference type="EMBL" id="SDO41911.1"/>
    </source>
</evidence>
<dbReference type="AlphaFoldDB" id="A0A1H0JEY8"/>
<gene>
    <name evidence="1" type="ORF">SAMN05216360_12243</name>
</gene>
<proteinExistence type="predicted"/>
<accession>A0A1H0JEY8</accession>
<dbReference type="Proteomes" id="UP000198704">
    <property type="component" value="Unassembled WGS sequence"/>
</dbReference>
<organism evidence="1 2">
    <name type="scientific">Methylobacterium phyllostachyos</name>
    <dbReference type="NCBI Taxonomy" id="582672"/>
    <lineage>
        <taxon>Bacteria</taxon>
        <taxon>Pseudomonadati</taxon>
        <taxon>Pseudomonadota</taxon>
        <taxon>Alphaproteobacteria</taxon>
        <taxon>Hyphomicrobiales</taxon>
        <taxon>Methylobacteriaceae</taxon>
        <taxon>Methylobacterium</taxon>
    </lineage>
</organism>
<evidence type="ECO:0008006" key="3">
    <source>
        <dbReference type="Google" id="ProtNLM"/>
    </source>
</evidence>
<reference evidence="2" key="1">
    <citation type="submission" date="2016-10" db="EMBL/GenBank/DDBJ databases">
        <authorList>
            <person name="Varghese N."/>
            <person name="Submissions S."/>
        </authorList>
    </citation>
    <scope>NUCLEOTIDE SEQUENCE [LARGE SCALE GENOMIC DNA]</scope>
    <source>
        <strain evidence="2">BL47</strain>
    </source>
</reference>
<dbReference type="OrthoDB" id="8442344at2"/>
<keyword evidence="2" id="KW-1185">Reference proteome</keyword>
<protein>
    <recommendedName>
        <fullName evidence="3">Tellurite resistance protein TerB</fullName>
    </recommendedName>
</protein>
<name>A0A1H0JEY8_9HYPH</name>
<sequence>MPIIAAVVGAILSGLVYWFRYGDGMAQIDCALADRRNAKRRAESEAAFRAAPVRAIRNPIDAAGVLMYRVALARGTPTPEQEAAIEAELRAIVPPGDDLATRMTYIRHAAHQVADTDTALGHLAPLLRQKLTASELADLERMLANIAAIHQGPIPVQESLLARTRRSLIQTE</sequence>
<dbReference type="EMBL" id="FNHS01000022">
    <property type="protein sequence ID" value="SDO41911.1"/>
    <property type="molecule type" value="Genomic_DNA"/>
</dbReference>